<evidence type="ECO:0000256" key="7">
    <source>
        <dbReference type="ARBA" id="ARBA00022692"/>
    </source>
</evidence>
<name>A0A1H1GCV8_9BURK</name>
<keyword evidence="6 16" id="KW-0645">Protease</keyword>
<evidence type="ECO:0000256" key="9">
    <source>
        <dbReference type="ARBA" id="ARBA00022960"/>
    </source>
</evidence>
<evidence type="ECO:0000256" key="5">
    <source>
        <dbReference type="ARBA" id="ARBA00022645"/>
    </source>
</evidence>
<keyword evidence="15 16" id="KW-0961">Cell wall biogenesis/degradation</keyword>
<dbReference type="Proteomes" id="UP000199365">
    <property type="component" value="Unassembled WGS sequence"/>
</dbReference>
<keyword evidence="5 16" id="KW-0121">Carboxypeptidase</keyword>
<dbReference type="AlphaFoldDB" id="A0A1H1GCV8"/>
<dbReference type="EMBL" id="FNKX01000001">
    <property type="protein sequence ID" value="SDR10929.1"/>
    <property type="molecule type" value="Genomic_DNA"/>
</dbReference>
<protein>
    <recommendedName>
        <fullName evidence="16">Peptidoglycan D,D-transpeptidase FtsI</fullName>
        <ecNumber evidence="16">3.4.16.4</ecNumber>
    </recommendedName>
    <alternativeName>
        <fullName evidence="16">Penicillin-binding protein 3</fullName>
        <shortName evidence="16">PBP-3</shortName>
    </alternativeName>
</protein>
<dbReference type="GO" id="GO:0000917">
    <property type="term" value="P:division septum assembly"/>
    <property type="evidence" value="ECO:0007669"/>
    <property type="project" value="UniProtKB-KW"/>
</dbReference>
<dbReference type="Pfam" id="PF03717">
    <property type="entry name" value="PBP_dimer"/>
    <property type="match status" value="1"/>
</dbReference>
<dbReference type="Gene3D" id="3.30.450.330">
    <property type="match status" value="1"/>
</dbReference>
<keyword evidence="20" id="KW-1185">Reference proteome</keyword>
<keyword evidence="13 16" id="KW-0717">Septation</keyword>
<feature type="active site" description="Acyl-ester intermediate" evidence="16">
    <location>
        <position position="302"/>
    </location>
</feature>
<keyword evidence="2 16" id="KW-1003">Cell membrane</keyword>
<evidence type="ECO:0000256" key="4">
    <source>
        <dbReference type="ARBA" id="ARBA00022618"/>
    </source>
</evidence>
<keyword evidence="10 16" id="KW-0573">Peptidoglycan synthesis</keyword>
<dbReference type="EC" id="3.4.16.4" evidence="16"/>
<evidence type="ECO:0000313" key="20">
    <source>
        <dbReference type="Proteomes" id="UP000199365"/>
    </source>
</evidence>
<evidence type="ECO:0000259" key="18">
    <source>
        <dbReference type="Pfam" id="PF03717"/>
    </source>
</evidence>
<dbReference type="GO" id="GO:0008955">
    <property type="term" value="F:peptidoglycan glycosyltransferase activity"/>
    <property type="evidence" value="ECO:0007669"/>
    <property type="project" value="InterPro"/>
</dbReference>
<evidence type="ECO:0000256" key="16">
    <source>
        <dbReference type="HAMAP-Rule" id="MF_02080"/>
    </source>
</evidence>
<dbReference type="GO" id="GO:0008658">
    <property type="term" value="F:penicillin binding"/>
    <property type="evidence" value="ECO:0007669"/>
    <property type="project" value="InterPro"/>
</dbReference>
<dbReference type="STRING" id="157910.SAMN05445850_2830"/>
<comment type="pathway">
    <text evidence="16">Cell wall biogenesis; peptidoglycan biosynthesis.</text>
</comment>
<accession>A0A1H1GCV8</accession>
<dbReference type="Gene3D" id="1.10.150.770">
    <property type="match status" value="1"/>
</dbReference>
<dbReference type="Pfam" id="PF00905">
    <property type="entry name" value="Transpeptidase"/>
    <property type="match status" value="1"/>
</dbReference>
<keyword evidence="12 16" id="KW-0472">Membrane</keyword>
<gene>
    <name evidence="16" type="primary">ftsI</name>
    <name evidence="19" type="ORF">SAMN05445850_2830</name>
</gene>
<dbReference type="InterPro" id="IPR050515">
    <property type="entry name" value="Beta-lactam/transpept"/>
</dbReference>
<comment type="function">
    <text evidence="16">Catalyzes cross-linking of the peptidoglycan cell wall at the division septum.</text>
</comment>
<dbReference type="InterPro" id="IPR012338">
    <property type="entry name" value="Beta-lactam/transpept-like"/>
</dbReference>
<evidence type="ECO:0000256" key="14">
    <source>
        <dbReference type="ARBA" id="ARBA00023306"/>
    </source>
</evidence>
<dbReference type="SUPFAM" id="SSF56519">
    <property type="entry name" value="Penicillin binding protein dimerisation domain"/>
    <property type="match status" value="1"/>
</dbReference>
<evidence type="ECO:0000256" key="3">
    <source>
        <dbReference type="ARBA" id="ARBA00022519"/>
    </source>
</evidence>
<dbReference type="GO" id="GO:0008360">
    <property type="term" value="P:regulation of cell shape"/>
    <property type="evidence" value="ECO:0007669"/>
    <property type="project" value="UniProtKB-KW"/>
</dbReference>
<comment type="catalytic activity">
    <reaction evidence="16">
        <text>Preferential cleavage: (Ac)2-L-Lys-D-Ala-|-D-Ala. Also transpeptidation of peptidyl-alanyl moieties that are N-acyl substituents of D-alanine.</text>
        <dbReference type="EC" id="3.4.16.4"/>
    </reaction>
</comment>
<evidence type="ECO:0000256" key="11">
    <source>
        <dbReference type="ARBA" id="ARBA00022989"/>
    </source>
</evidence>
<dbReference type="UniPathway" id="UPA00219"/>
<evidence type="ECO:0000256" key="6">
    <source>
        <dbReference type="ARBA" id="ARBA00022670"/>
    </source>
</evidence>
<dbReference type="InterPro" id="IPR001460">
    <property type="entry name" value="PCN-bd_Tpept"/>
</dbReference>
<evidence type="ECO:0000256" key="8">
    <source>
        <dbReference type="ARBA" id="ARBA00022801"/>
    </source>
</evidence>
<keyword evidence="9 16" id="KW-0133">Cell shape</keyword>
<keyword evidence="11 16" id="KW-1133">Transmembrane helix</keyword>
<feature type="domain" description="Penicillin-binding protein dimerisation" evidence="18">
    <location>
        <begin position="68"/>
        <end position="216"/>
    </location>
</feature>
<dbReference type="InterPro" id="IPR037532">
    <property type="entry name" value="FtsI_transpept"/>
</dbReference>
<evidence type="ECO:0000256" key="10">
    <source>
        <dbReference type="ARBA" id="ARBA00022984"/>
    </source>
</evidence>
<evidence type="ECO:0000256" key="1">
    <source>
        <dbReference type="ARBA" id="ARBA00004370"/>
    </source>
</evidence>
<evidence type="ECO:0000256" key="15">
    <source>
        <dbReference type="ARBA" id="ARBA00023316"/>
    </source>
</evidence>
<sequence length="579" mass="62800">MRFRSRSINFSPISTRPHALPRWRSHALGAAFSLGFLVLAARAAWVQGINDRFYQKQGELRQVREFSIHATRGRILDRDGRALAVSLPTRTLWLDADGTDTVSSDQASALGKLLDIDADRIGAMAASHKSFVYLKRQVPLDVAQRAMLLDVPGVYAQPDYRRYYPEGSIVAHVTGFAGVDGNGLEGIEKVDNRLLTGGNGRRRVLRNAQGQVIDTLALQRPIAGKDVTLSIDEPVQYATFKALRDAVERTDAHSGSAIVLDAHTGEILAMANWPSFDPNTRRRRTGEAMRNYAVTDVFEPGSVMKPLTIALALQRNEVSPRSVVPTNGGRLRLDGAVIHDDKNFGTLTVSGVVQKSSNVGTTKIALLMKPHDMWNNFRAVGLGRAPRAGLPGAATGTLRPYQNWRRIEQATMSYGYGLSASLLQLAQMYTVFGNEGLFVPATIHPRHGMPAHGRRIYSPRVAAEVLTMLESVVSEDGTAPQAAVPGYTAAGKTGTAYRWTARGYDRSQYRASFVGIVPAQHPRVIIAVSIDRPHVGSHFGGAVAGPAFSDIAAKTMNLLGVTPDDPGAQFVQDNPGPVT</sequence>
<dbReference type="SUPFAM" id="SSF56601">
    <property type="entry name" value="beta-lactamase/transpeptidase-like"/>
    <property type="match status" value="1"/>
</dbReference>
<dbReference type="GO" id="GO:0071555">
    <property type="term" value="P:cell wall organization"/>
    <property type="evidence" value="ECO:0007669"/>
    <property type="project" value="UniProtKB-KW"/>
</dbReference>
<organism evidence="19 20">
    <name type="scientific">Paraburkholderia tuberum</name>
    <dbReference type="NCBI Taxonomy" id="157910"/>
    <lineage>
        <taxon>Bacteria</taxon>
        <taxon>Pseudomonadati</taxon>
        <taxon>Pseudomonadota</taxon>
        <taxon>Betaproteobacteria</taxon>
        <taxon>Burkholderiales</taxon>
        <taxon>Burkholderiaceae</taxon>
        <taxon>Paraburkholderia</taxon>
    </lineage>
</organism>
<dbReference type="GO" id="GO:0043093">
    <property type="term" value="P:FtsZ-dependent cytokinesis"/>
    <property type="evidence" value="ECO:0007669"/>
    <property type="project" value="UniProtKB-UniRule"/>
</dbReference>
<dbReference type="InterPro" id="IPR036138">
    <property type="entry name" value="PBP_dimer_sf"/>
</dbReference>
<evidence type="ECO:0000259" key="17">
    <source>
        <dbReference type="Pfam" id="PF00905"/>
    </source>
</evidence>
<keyword evidence="3 16" id="KW-0997">Cell inner membrane</keyword>
<dbReference type="GO" id="GO:0009002">
    <property type="term" value="F:serine-type D-Ala-D-Ala carboxypeptidase activity"/>
    <property type="evidence" value="ECO:0007669"/>
    <property type="project" value="UniProtKB-UniRule"/>
</dbReference>
<reference evidence="20" key="1">
    <citation type="submission" date="2016-10" db="EMBL/GenBank/DDBJ databases">
        <authorList>
            <person name="Varghese N."/>
            <person name="Submissions S."/>
        </authorList>
    </citation>
    <scope>NUCLEOTIDE SEQUENCE [LARGE SCALE GENOMIC DNA]</scope>
    <source>
        <strain evidence="20">DUS833</strain>
    </source>
</reference>
<keyword evidence="7 16" id="KW-0812">Transmembrane</keyword>
<proteinExistence type="inferred from homology"/>
<evidence type="ECO:0000256" key="12">
    <source>
        <dbReference type="ARBA" id="ARBA00023136"/>
    </source>
</evidence>
<dbReference type="GO" id="GO:0009252">
    <property type="term" value="P:peptidoglycan biosynthetic process"/>
    <property type="evidence" value="ECO:0007669"/>
    <property type="project" value="UniProtKB-UniRule"/>
</dbReference>
<comment type="similarity">
    <text evidence="16">Belongs to the transpeptidase family. FtsI subfamily.</text>
</comment>
<comment type="subcellular location">
    <subcellularLocation>
        <location evidence="1">Membrane</location>
    </subcellularLocation>
</comment>
<dbReference type="Gene3D" id="3.90.1310.10">
    <property type="entry name" value="Penicillin-binding protein 2a (Domain 2)"/>
    <property type="match status" value="1"/>
</dbReference>
<dbReference type="GO" id="GO:0005886">
    <property type="term" value="C:plasma membrane"/>
    <property type="evidence" value="ECO:0007669"/>
    <property type="project" value="UniProtKB-UniRule"/>
</dbReference>
<keyword evidence="8 16" id="KW-0378">Hydrolase</keyword>
<dbReference type="InterPro" id="IPR005311">
    <property type="entry name" value="PBP_dimer"/>
</dbReference>
<evidence type="ECO:0000256" key="13">
    <source>
        <dbReference type="ARBA" id="ARBA00023210"/>
    </source>
</evidence>
<dbReference type="GO" id="GO:0006508">
    <property type="term" value="P:proteolysis"/>
    <property type="evidence" value="ECO:0007669"/>
    <property type="project" value="UniProtKB-KW"/>
</dbReference>
<dbReference type="Gene3D" id="3.40.710.10">
    <property type="entry name" value="DD-peptidase/beta-lactamase superfamily"/>
    <property type="match status" value="1"/>
</dbReference>
<evidence type="ECO:0000313" key="19">
    <source>
        <dbReference type="EMBL" id="SDR10929.1"/>
    </source>
</evidence>
<evidence type="ECO:0000256" key="2">
    <source>
        <dbReference type="ARBA" id="ARBA00022475"/>
    </source>
</evidence>
<dbReference type="PANTHER" id="PTHR30627">
    <property type="entry name" value="PEPTIDOGLYCAN D,D-TRANSPEPTIDASE"/>
    <property type="match status" value="1"/>
</dbReference>
<keyword evidence="4 16" id="KW-0132">Cell division</keyword>
<feature type="domain" description="Penicillin-binding protein transpeptidase" evidence="17">
    <location>
        <begin position="255"/>
        <end position="552"/>
    </location>
</feature>
<dbReference type="PANTHER" id="PTHR30627:SF1">
    <property type="entry name" value="PEPTIDOGLYCAN D,D-TRANSPEPTIDASE FTSI"/>
    <property type="match status" value="1"/>
</dbReference>
<keyword evidence="14 16" id="KW-0131">Cell cycle</keyword>
<dbReference type="HAMAP" id="MF_02080">
    <property type="entry name" value="FtsI_transpept"/>
    <property type="match status" value="1"/>
</dbReference>